<dbReference type="FunFam" id="3.40.630.30:FF:000046">
    <property type="entry name" value="Dopamine N-acetyltransferase"/>
    <property type="match status" value="1"/>
</dbReference>
<evidence type="ECO:0000256" key="9">
    <source>
        <dbReference type="ARBA" id="ARBA00051823"/>
    </source>
</evidence>
<evidence type="ECO:0000256" key="3">
    <source>
        <dbReference type="ARBA" id="ARBA00038182"/>
    </source>
</evidence>
<name>A0A1I7Y9N4_9BILA</name>
<dbReference type="AlphaFoldDB" id="A0A1I7Y9N4"/>
<protein>
    <recommendedName>
        <fullName evidence="4">aralkylamine N-acetyltransferase</fullName>
        <ecNumber evidence="4">2.3.1.87</ecNumber>
    </recommendedName>
</protein>
<dbReference type="SUPFAM" id="SSF55729">
    <property type="entry name" value="Acyl-CoA N-acyltransferases (Nat)"/>
    <property type="match status" value="1"/>
</dbReference>
<evidence type="ECO:0000256" key="7">
    <source>
        <dbReference type="ARBA" id="ARBA00051284"/>
    </source>
</evidence>
<evidence type="ECO:0000256" key="6">
    <source>
        <dbReference type="ARBA" id="ARBA00050849"/>
    </source>
</evidence>
<evidence type="ECO:0000256" key="12">
    <source>
        <dbReference type="ARBA" id="ARBA00052491"/>
    </source>
</evidence>
<dbReference type="GO" id="GO:0004059">
    <property type="term" value="F:aralkylamine N-acetyltransferase activity"/>
    <property type="evidence" value="ECO:0007669"/>
    <property type="project" value="UniProtKB-EC"/>
</dbReference>
<comment type="catalytic activity">
    <reaction evidence="5">
        <text>dopamine + (9Z)-octadecenoyl-CoA = N-(9Z-octadecanoyl)-dopamine + CoA + H(+)</text>
        <dbReference type="Rhea" id="RHEA:51380"/>
        <dbReference type="ChEBI" id="CHEBI:15378"/>
        <dbReference type="ChEBI" id="CHEBI:31883"/>
        <dbReference type="ChEBI" id="CHEBI:57287"/>
        <dbReference type="ChEBI" id="CHEBI:57387"/>
        <dbReference type="ChEBI" id="CHEBI:59905"/>
    </reaction>
    <physiologicalReaction direction="left-to-right" evidence="5">
        <dbReference type="Rhea" id="RHEA:51381"/>
    </physiologicalReaction>
</comment>
<dbReference type="EC" id="2.3.1.87" evidence="4"/>
<evidence type="ECO:0000256" key="8">
    <source>
        <dbReference type="ARBA" id="ARBA00051711"/>
    </source>
</evidence>
<evidence type="ECO:0000256" key="1">
    <source>
        <dbReference type="ARBA" id="ARBA00022679"/>
    </source>
</evidence>
<comment type="catalytic activity">
    <reaction evidence="10">
        <text>serotonin + hexadecanoyl-CoA = N-hexadecanoyl-serotonin + CoA + H(+)</text>
        <dbReference type="Rhea" id="RHEA:51384"/>
        <dbReference type="ChEBI" id="CHEBI:15378"/>
        <dbReference type="ChEBI" id="CHEBI:57287"/>
        <dbReference type="ChEBI" id="CHEBI:57379"/>
        <dbReference type="ChEBI" id="CHEBI:134059"/>
        <dbReference type="ChEBI" id="CHEBI:350546"/>
    </reaction>
    <physiologicalReaction direction="left-to-right" evidence="10">
        <dbReference type="Rhea" id="RHEA:51385"/>
    </physiologicalReaction>
</comment>
<dbReference type="PANTHER" id="PTHR20905">
    <property type="entry name" value="N-ACETYLTRANSFERASE-RELATED"/>
    <property type="match status" value="1"/>
</dbReference>
<comment type="similarity">
    <text evidence="3">Belongs to the acetyltransferase family. AANAT subfamily.</text>
</comment>
<evidence type="ECO:0000256" key="10">
    <source>
        <dbReference type="ARBA" id="ARBA00052178"/>
    </source>
</evidence>
<dbReference type="PANTHER" id="PTHR20905:SF30">
    <property type="entry name" value="N-ACETYLTRANSFERASE DOMAIN-CONTAINING PROTEIN"/>
    <property type="match status" value="1"/>
</dbReference>
<dbReference type="WBParaSite" id="L893_g14145.t1">
    <property type="protein sequence ID" value="L893_g14145.t1"/>
    <property type="gene ID" value="L893_g14145"/>
</dbReference>
<dbReference type="Proteomes" id="UP000095287">
    <property type="component" value="Unplaced"/>
</dbReference>
<evidence type="ECO:0000256" key="4">
    <source>
        <dbReference type="ARBA" id="ARBA00039114"/>
    </source>
</evidence>
<organism evidence="13 14">
    <name type="scientific">Steinernema glaseri</name>
    <dbReference type="NCBI Taxonomy" id="37863"/>
    <lineage>
        <taxon>Eukaryota</taxon>
        <taxon>Metazoa</taxon>
        <taxon>Ecdysozoa</taxon>
        <taxon>Nematoda</taxon>
        <taxon>Chromadorea</taxon>
        <taxon>Rhabditida</taxon>
        <taxon>Tylenchina</taxon>
        <taxon>Panagrolaimomorpha</taxon>
        <taxon>Strongyloidoidea</taxon>
        <taxon>Steinernematidae</taxon>
        <taxon>Steinernema</taxon>
    </lineage>
</organism>
<keyword evidence="1" id="KW-0808">Transferase</keyword>
<evidence type="ECO:0000256" key="2">
    <source>
        <dbReference type="ARBA" id="ARBA00037926"/>
    </source>
</evidence>
<comment type="catalytic activity">
    <reaction evidence="8">
        <text>dopamine + acetyl-CoA = N-acetyldopamine + CoA + H(+)</text>
        <dbReference type="Rhea" id="RHEA:51388"/>
        <dbReference type="ChEBI" id="CHEBI:15378"/>
        <dbReference type="ChEBI" id="CHEBI:57287"/>
        <dbReference type="ChEBI" id="CHEBI:57288"/>
        <dbReference type="ChEBI" id="CHEBI:59905"/>
        <dbReference type="ChEBI" id="CHEBI:125678"/>
    </reaction>
    <physiologicalReaction direction="left-to-right" evidence="8">
        <dbReference type="Rhea" id="RHEA:51389"/>
    </physiologicalReaction>
</comment>
<comment type="pathway">
    <text evidence="2">Aromatic compound metabolism; melatonin biosynthesis; melatonin from serotonin: step 1/2.</text>
</comment>
<dbReference type="InterPro" id="IPR016181">
    <property type="entry name" value="Acyl_CoA_acyltransferase"/>
</dbReference>
<sequence>MSLLRKAVFQQLYQTRTMANAITLNLRGEKFFVRQADRKDFNTVVNYLATRFIVEEPHSRSVNMTVADGSSILPLILDSAIDHNMTQLVYESDGKTLAGVRIWGIGERHPKDENPWPEMTYKATMLAKLLTQAKEEFWRIIDPRVNRVLRREITSVAAHHQRKGIAKFLATYQADDDSLRKLQVQGIVSEASSLANQRLLLNQGYQLIHEIKHSDFLDANGNQFFKCDDGTDSLKVLFKPVLV</sequence>
<comment type="catalytic activity">
    <reaction evidence="12">
        <text>serotonin + acetyl-CoA = N-acetylserotonin + CoA + H(+)</text>
        <dbReference type="Rhea" id="RHEA:25217"/>
        <dbReference type="ChEBI" id="CHEBI:15378"/>
        <dbReference type="ChEBI" id="CHEBI:17697"/>
        <dbReference type="ChEBI" id="CHEBI:57287"/>
        <dbReference type="ChEBI" id="CHEBI:57288"/>
        <dbReference type="ChEBI" id="CHEBI:350546"/>
        <dbReference type="EC" id="2.3.1.87"/>
    </reaction>
    <physiologicalReaction direction="left-to-right" evidence="12">
        <dbReference type="Rhea" id="RHEA:25218"/>
    </physiologicalReaction>
</comment>
<comment type="catalytic activity">
    <reaction evidence="9">
        <text>serotonin + (9Z)-octadecenoyl-CoA = N-(9Z-octadecenoyl)-serotonin + CoA + H(+)</text>
        <dbReference type="Rhea" id="RHEA:51392"/>
        <dbReference type="ChEBI" id="CHEBI:15378"/>
        <dbReference type="ChEBI" id="CHEBI:57287"/>
        <dbReference type="ChEBI" id="CHEBI:57387"/>
        <dbReference type="ChEBI" id="CHEBI:134064"/>
        <dbReference type="ChEBI" id="CHEBI:350546"/>
    </reaction>
    <physiologicalReaction direction="left-to-right" evidence="9">
        <dbReference type="Rhea" id="RHEA:51393"/>
    </physiologicalReaction>
</comment>
<reference evidence="14" key="1">
    <citation type="submission" date="2016-11" db="UniProtKB">
        <authorList>
            <consortium name="WormBaseParasite"/>
        </authorList>
    </citation>
    <scope>IDENTIFICATION</scope>
</reference>
<dbReference type="Gene3D" id="3.40.630.30">
    <property type="match status" value="1"/>
</dbReference>
<evidence type="ECO:0000313" key="13">
    <source>
        <dbReference type="Proteomes" id="UP000095287"/>
    </source>
</evidence>
<evidence type="ECO:0000256" key="11">
    <source>
        <dbReference type="ARBA" id="ARBA00052335"/>
    </source>
</evidence>
<evidence type="ECO:0000313" key="14">
    <source>
        <dbReference type="WBParaSite" id="L893_g14145.t1"/>
    </source>
</evidence>
<keyword evidence="13" id="KW-1185">Reference proteome</keyword>
<comment type="catalytic activity">
    <reaction evidence="6">
        <text>serotonin + octadecanoyl-CoA = N-octadecanoyl-serotonin + CoA + H(+)</text>
        <dbReference type="Rhea" id="RHEA:51400"/>
        <dbReference type="ChEBI" id="CHEBI:15378"/>
        <dbReference type="ChEBI" id="CHEBI:57287"/>
        <dbReference type="ChEBI" id="CHEBI:57394"/>
        <dbReference type="ChEBI" id="CHEBI:134065"/>
        <dbReference type="ChEBI" id="CHEBI:350546"/>
    </reaction>
    <physiologicalReaction direction="left-to-right" evidence="6">
        <dbReference type="Rhea" id="RHEA:51401"/>
    </physiologicalReaction>
</comment>
<comment type="catalytic activity">
    <reaction evidence="7">
        <text>serotonin + (5Z,8Z,11Z,14Z)-eicosatetraenoyl-CoA = N-[(5Z,8Z,11Z,14Z)-eicosatetraenoyl]-serotonin + CoA + H(+)</text>
        <dbReference type="Rhea" id="RHEA:51396"/>
        <dbReference type="ChEBI" id="CHEBI:15378"/>
        <dbReference type="ChEBI" id="CHEBI:57287"/>
        <dbReference type="ChEBI" id="CHEBI:57368"/>
        <dbReference type="ChEBI" id="CHEBI:132255"/>
        <dbReference type="ChEBI" id="CHEBI:350546"/>
    </reaction>
    <physiologicalReaction direction="left-to-right" evidence="7">
        <dbReference type="Rhea" id="RHEA:51397"/>
    </physiologicalReaction>
</comment>
<evidence type="ECO:0000256" key="5">
    <source>
        <dbReference type="ARBA" id="ARBA00050189"/>
    </source>
</evidence>
<proteinExistence type="inferred from homology"/>
<comment type="catalytic activity">
    <reaction evidence="11">
        <text>dopamine + hexadecanoyl-CoA = N-hexadecanoyl-dopamine + CoA + H(+)</text>
        <dbReference type="Rhea" id="RHEA:51376"/>
        <dbReference type="ChEBI" id="CHEBI:15378"/>
        <dbReference type="ChEBI" id="CHEBI:57287"/>
        <dbReference type="ChEBI" id="CHEBI:57379"/>
        <dbReference type="ChEBI" id="CHEBI:59905"/>
        <dbReference type="ChEBI" id="CHEBI:134058"/>
    </reaction>
    <physiologicalReaction direction="left-to-right" evidence="11">
        <dbReference type="Rhea" id="RHEA:51377"/>
    </physiologicalReaction>
</comment>
<accession>A0A1I7Y9N4</accession>